<comment type="caution">
    <text evidence="1">The sequence shown here is derived from an EMBL/GenBank/DDBJ whole genome shotgun (WGS) entry which is preliminary data.</text>
</comment>
<accession>A0A3A9K3F1</accession>
<gene>
    <name evidence="1" type="ORF">CR203_18215</name>
</gene>
<dbReference type="Proteomes" id="UP000281498">
    <property type="component" value="Unassembled WGS sequence"/>
</dbReference>
<evidence type="ECO:0000313" key="2">
    <source>
        <dbReference type="Proteomes" id="UP000281498"/>
    </source>
</evidence>
<evidence type="ECO:0000313" key="1">
    <source>
        <dbReference type="EMBL" id="RKL65798.1"/>
    </source>
</evidence>
<dbReference type="EMBL" id="PDOE01000011">
    <property type="protein sequence ID" value="RKL65798.1"/>
    <property type="molecule type" value="Genomic_DNA"/>
</dbReference>
<proteinExistence type="predicted"/>
<dbReference type="OrthoDB" id="2908473at2"/>
<name>A0A3A9K3F1_9BACI</name>
<organism evidence="1 2">
    <name type="scientific">Salipaludibacillus neizhouensis</name>
    <dbReference type="NCBI Taxonomy" id="885475"/>
    <lineage>
        <taxon>Bacteria</taxon>
        <taxon>Bacillati</taxon>
        <taxon>Bacillota</taxon>
        <taxon>Bacilli</taxon>
        <taxon>Bacillales</taxon>
        <taxon>Bacillaceae</taxon>
    </lineage>
</organism>
<protein>
    <submittedName>
        <fullName evidence="1">DNA polymerase III subunit gamma/tau</fullName>
    </submittedName>
</protein>
<dbReference type="AlphaFoldDB" id="A0A3A9K3F1"/>
<keyword evidence="2" id="KW-1185">Reference proteome</keyword>
<dbReference type="RefSeq" id="WP_110937940.1">
    <property type="nucleotide sequence ID" value="NZ_KZ614147.1"/>
</dbReference>
<sequence>MGNSAIETAYYDLCGIAYLIRLKDNKKFSKVPVYSLARDACLIIYQINKEIFNNEFTLHQNIKNIRHKVKLYNKGNNRQIYENILQNSIKQFGDDVDNIGLFIENDMLVGSTIFQQYLFIDTNILESNPRINQRNALEFFKYVGATAYEFSVSLEGITKSNVISFELLPTFNYSDDSDYSSKDIHHSQLYKEEESLNIIITRLLLILQETTFCLWLSHGVRFDNDDLTIDIYITLRLISIKSDEVMDNLLNMKKFLKEDFDKIDQSCNQELSNIIEHYNIELKDECKILRNFLHYNFKGENFLDYVIKKTKENPDYSEEIVEKINHGVMKPLSKVLSHYFEIDRMKSMSEWEKIRNRIITLSKKAYKRKI</sequence>
<reference evidence="1 2" key="1">
    <citation type="submission" date="2017-10" db="EMBL/GenBank/DDBJ databases">
        <title>Bacillus sp. nov., a halophilic bacterium isolated from a Keqin Lake.</title>
        <authorList>
            <person name="Wang H."/>
        </authorList>
    </citation>
    <scope>NUCLEOTIDE SEQUENCE [LARGE SCALE GENOMIC DNA]</scope>
    <source>
        <strain evidence="1 2">KCTC 13187</strain>
    </source>
</reference>